<dbReference type="HOGENOM" id="CLU_1621898_0_0_1"/>
<protein>
    <submittedName>
        <fullName evidence="2">Uncharacterized protein</fullName>
    </submittedName>
</protein>
<sequence>MLLGEASSSFGIKEASSKEASCIAGRDSCIAREVAVAEGTRNRPCQLEITPHCPPRMIGQIQASISPFLFRNGEKIAEKGQTTACAGGPWFTTATPPQTSSENWLSPDSRTDLRSVGQTTVRRSDNGPWSESVDRDFPYLASETKFGQPVRTVIRSTVRRSDRR</sequence>
<name>M1DPL4_SOLTU</name>
<evidence type="ECO:0000313" key="3">
    <source>
        <dbReference type="Proteomes" id="UP000011115"/>
    </source>
</evidence>
<reference evidence="2" key="2">
    <citation type="submission" date="2015-06" db="UniProtKB">
        <authorList>
            <consortium name="EnsemblPlants"/>
        </authorList>
    </citation>
    <scope>IDENTIFICATION</scope>
    <source>
        <strain evidence="2">DM1-3 516 R44</strain>
    </source>
</reference>
<organism evidence="2 3">
    <name type="scientific">Solanum tuberosum</name>
    <name type="common">Potato</name>
    <dbReference type="NCBI Taxonomy" id="4113"/>
    <lineage>
        <taxon>Eukaryota</taxon>
        <taxon>Viridiplantae</taxon>
        <taxon>Streptophyta</taxon>
        <taxon>Embryophyta</taxon>
        <taxon>Tracheophyta</taxon>
        <taxon>Spermatophyta</taxon>
        <taxon>Magnoliopsida</taxon>
        <taxon>eudicotyledons</taxon>
        <taxon>Gunneridae</taxon>
        <taxon>Pentapetalae</taxon>
        <taxon>asterids</taxon>
        <taxon>lamiids</taxon>
        <taxon>Solanales</taxon>
        <taxon>Solanaceae</taxon>
        <taxon>Solanoideae</taxon>
        <taxon>Solaneae</taxon>
        <taxon>Solanum</taxon>
    </lineage>
</organism>
<dbReference type="InParanoid" id="M1DPL4"/>
<keyword evidence="3" id="KW-1185">Reference proteome</keyword>
<feature type="compositionally biased region" description="Polar residues" evidence="1">
    <location>
        <begin position="92"/>
        <end position="108"/>
    </location>
</feature>
<reference evidence="3" key="1">
    <citation type="journal article" date="2011" name="Nature">
        <title>Genome sequence and analysis of the tuber crop potato.</title>
        <authorList>
            <consortium name="The Potato Genome Sequencing Consortium"/>
        </authorList>
    </citation>
    <scope>NUCLEOTIDE SEQUENCE [LARGE SCALE GENOMIC DNA]</scope>
    <source>
        <strain evidence="3">cv. DM1-3 516 R44</strain>
    </source>
</reference>
<dbReference type="EnsemblPlants" id="PGSC0003DMT400092334">
    <property type="protein sequence ID" value="PGSC0003DMT400092334"/>
    <property type="gene ID" value="PGSC0003DMG400041905"/>
</dbReference>
<evidence type="ECO:0000256" key="1">
    <source>
        <dbReference type="SAM" id="MobiDB-lite"/>
    </source>
</evidence>
<evidence type="ECO:0000313" key="2">
    <source>
        <dbReference type="EnsemblPlants" id="PGSC0003DMT400092334"/>
    </source>
</evidence>
<dbReference type="Gramene" id="PGSC0003DMT400092334">
    <property type="protein sequence ID" value="PGSC0003DMT400092334"/>
    <property type="gene ID" value="PGSC0003DMG400041905"/>
</dbReference>
<feature type="region of interest" description="Disordered" evidence="1">
    <location>
        <begin position="84"/>
        <end position="134"/>
    </location>
</feature>
<dbReference type="PaxDb" id="4113-PGSC0003DMT400092334"/>
<dbReference type="Proteomes" id="UP000011115">
    <property type="component" value="Unassembled WGS sequence"/>
</dbReference>
<accession>M1DPL4</accession>
<proteinExistence type="predicted"/>
<dbReference type="AlphaFoldDB" id="M1DPL4"/>